<evidence type="ECO:0000256" key="3">
    <source>
        <dbReference type="ARBA" id="ARBA00022630"/>
    </source>
</evidence>
<reference evidence="7 8" key="1">
    <citation type="journal article" date="2014" name="Int. J. Syst. Evol. Microbiol.">
        <title>Nitrososphaera viennensis gen. nov., sp. nov., an aerobic and mesophilic, ammonia-oxidizing archaeon from soil and a member of the archaeal phylum Thaumarchaeota.</title>
        <authorList>
            <person name="Stieglmeier M."/>
            <person name="Klingl A."/>
            <person name="Alves R.J."/>
            <person name="Rittmann S.K."/>
            <person name="Melcher M."/>
            <person name="Leisch N."/>
            <person name="Schleper C."/>
        </authorList>
    </citation>
    <scope>NUCLEOTIDE SEQUENCE [LARGE SCALE GENOMIC DNA]</scope>
    <source>
        <strain evidence="7">EN76</strain>
    </source>
</reference>
<dbReference type="InterPro" id="IPR000415">
    <property type="entry name" value="Nitroreductase-like"/>
</dbReference>
<evidence type="ECO:0000256" key="5">
    <source>
        <dbReference type="ARBA" id="ARBA00023002"/>
    </source>
</evidence>
<evidence type="ECO:0000313" key="7">
    <source>
        <dbReference type="EMBL" id="AIC14841.1"/>
    </source>
</evidence>
<dbReference type="PANTHER" id="PTHR43673:SF2">
    <property type="entry name" value="NITROREDUCTASE"/>
    <property type="match status" value="1"/>
</dbReference>
<keyword evidence="4" id="KW-0288">FMN</keyword>
<dbReference type="GeneID" id="74945901"/>
<keyword evidence="5" id="KW-0560">Oxidoreductase</keyword>
<name>A0A060HMN9_9ARCH</name>
<dbReference type="STRING" id="926571.NVIE_006360"/>
<evidence type="ECO:0000259" key="6">
    <source>
        <dbReference type="Pfam" id="PF00881"/>
    </source>
</evidence>
<dbReference type="Gene3D" id="3.40.109.10">
    <property type="entry name" value="NADH Oxidase"/>
    <property type="match status" value="1"/>
</dbReference>
<protein>
    <submittedName>
        <fullName evidence="7">Nitroreductase-like protein</fullName>
    </submittedName>
</protein>
<feature type="domain" description="Nitroreductase" evidence="6">
    <location>
        <begin position="12"/>
        <end position="67"/>
    </location>
</feature>
<dbReference type="OrthoDB" id="287850at2157"/>
<dbReference type="KEGG" id="nvn:NVIE_006360"/>
<feature type="domain" description="Nitroreductase" evidence="6">
    <location>
        <begin position="68"/>
        <end position="140"/>
    </location>
</feature>
<evidence type="ECO:0000256" key="2">
    <source>
        <dbReference type="ARBA" id="ARBA00007118"/>
    </source>
</evidence>
<evidence type="ECO:0000256" key="4">
    <source>
        <dbReference type="ARBA" id="ARBA00022643"/>
    </source>
</evidence>
<keyword evidence="3" id="KW-0285">Flavoprotein</keyword>
<dbReference type="PANTHER" id="PTHR43673">
    <property type="entry name" value="NAD(P)H NITROREDUCTASE YDGI-RELATED"/>
    <property type="match status" value="1"/>
</dbReference>
<evidence type="ECO:0000256" key="1">
    <source>
        <dbReference type="ARBA" id="ARBA00001917"/>
    </source>
</evidence>
<dbReference type="InterPro" id="IPR029479">
    <property type="entry name" value="Nitroreductase"/>
</dbReference>
<accession>A0A060HMN9</accession>
<dbReference type="HOGENOM" id="CLU_070764_7_1_2"/>
<keyword evidence="8" id="KW-1185">Reference proteome</keyword>
<dbReference type="Pfam" id="PF00881">
    <property type="entry name" value="Nitroreductase"/>
    <property type="match status" value="2"/>
</dbReference>
<dbReference type="CDD" id="cd02062">
    <property type="entry name" value="Nitro_FMN_reductase"/>
    <property type="match status" value="1"/>
</dbReference>
<dbReference type="Proteomes" id="UP000027093">
    <property type="component" value="Chromosome"/>
</dbReference>
<evidence type="ECO:0000313" key="8">
    <source>
        <dbReference type="Proteomes" id="UP000027093"/>
    </source>
</evidence>
<organism evidence="7 8">
    <name type="scientific">Nitrososphaera viennensis EN76</name>
    <dbReference type="NCBI Taxonomy" id="926571"/>
    <lineage>
        <taxon>Archaea</taxon>
        <taxon>Nitrososphaerota</taxon>
        <taxon>Nitrososphaeria</taxon>
        <taxon>Nitrososphaerales</taxon>
        <taxon>Nitrososphaeraceae</taxon>
        <taxon>Nitrososphaera</taxon>
    </lineage>
</organism>
<gene>
    <name evidence="7" type="ORF">NVIE_006360</name>
</gene>
<dbReference type="AlphaFoldDB" id="A0A060HMN9"/>
<comment type="cofactor">
    <cofactor evidence="1">
        <name>FMN</name>
        <dbReference type="ChEBI" id="CHEBI:58210"/>
    </cofactor>
</comment>
<dbReference type="RefSeq" id="WP_075053978.1">
    <property type="nucleotide sequence ID" value="NZ_CP007536.1"/>
</dbReference>
<dbReference type="SUPFAM" id="SSF55469">
    <property type="entry name" value="FMN-dependent nitroreductase-like"/>
    <property type="match status" value="1"/>
</dbReference>
<proteinExistence type="inferred from homology"/>
<comment type="similarity">
    <text evidence="2">Belongs to the nitroreductase family.</text>
</comment>
<dbReference type="EMBL" id="CP007536">
    <property type="protein sequence ID" value="AIC14841.1"/>
    <property type="molecule type" value="Genomic_DNA"/>
</dbReference>
<sequence>MDIFDGIATKLDTRQFNSEDVPSGIKQSVLEAARLTGTGMNTQHWRFILVEGRDRLATLAEDSTSGQWVAGANFAVIVLTNPDYKFHMIDAGRVLQNMQLAAWNHGVASGIFTGVKDEKLREDFGIPKELNVTLVVGFGYPAKRLAGKKSRVPLNELVYYGRYGNAAA</sequence>
<dbReference type="GO" id="GO:0016491">
    <property type="term" value="F:oxidoreductase activity"/>
    <property type="evidence" value="ECO:0007669"/>
    <property type="project" value="UniProtKB-KW"/>
</dbReference>